<feature type="domain" description="Ketoreductase" evidence="5">
    <location>
        <begin position="9"/>
        <end position="193"/>
    </location>
</feature>
<dbReference type="RefSeq" id="WP_111212641.1">
    <property type="nucleotide sequence ID" value="NZ_POTY01000019.1"/>
</dbReference>
<protein>
    <submittedName>
        <fullName evidence="6">Acetoin dehydrogenase</fullName>
    </submittedName>
</protein>
<evidence type="ECO:0000256" key="2">
    <source>
        <dbReference type="ARBA" id="ARBA00023002"/>
    </source>
</evidence>
<dbReference type="PRINTS" id="PR00081">
    <property type="entry name" value="GDHRDH"/>
</dbReference>
<dbReference type="Proteomes" id="UP000248924">
    <property type="component" value="Unassembled WGS sequence"/>
</dbReference>
<dbReference type="OrthoDB" id="4690547at2"/>
<evidence type="ECO:0000256" key="1">
    <source>
        <dbReference type="ARBA" id="ARBA00006484"/>
    </source>
</evidence>
<keyword evidence="7" id="KW-1185">Reference proteome</keyword>
<dbReference type="GO" id="GO:0016491">
    <property type="term" value="F:oxidoreductase activity"/>
    <property type="evidence" value="ECO:0007669"/>
    <property type="project" value="UniProtKB-KW"/>
</dbReference>
<organism evidence="6 7">
    <name type="scientific">Micromonospora craterilacus</name>
    <dbReference type="NCBI Taxonomy" id="1655439"/>
    <lineage>
        <taxon>Bacteria</taxon>
        <taxon>Bacillati</taxon>
        <taxon>Actinomycetota</taxon>
        <taxon>Actinomycetes</taxon>
        <taxon>Micromonosporales</taxon>
        <taxon>Micromonosporaceae</taxon>
        <taxon>Micromonospora</taxon>
    </lineage>
</organism>
<dbReference type="InterPro" id="IPR002347">
    <property type="entry name" value="SDR_fam"/>
</dbReference>
<proteinExistence type="inferred from homology"/>
<reference evidence="6 7" key="1">
    <citation type="submission" date="2018-01" db="EMBL/GenBank/DDBJ databases">
        <title>Draft genome sequence of Jishengella sp. NA12.</title>
        <authorList>
            <person name="Sahin N."/>
            <person name="Ay H."/>
            <person name="Saygin H."/>
        </authorList>
    </citation>
    <scope>NUCLEOTIDE SEQUENCE [LARGE SCALE GENOMIC DNA]</scope>
    <source>
        <strain evidence="6 7">NA12</strain>
    </source>
</reference>
<feature type="compositionally biased region" description="Low complexity" evidence="4">
    <location>
        <begin position="268"/>
        <end position="278"/>
    </location>
</feature>
<dbReference type="PIRSF" id="PIRSF000126">
    <property type="entry name" value="11-beta-HSD1"/>
    <property type="match status" value="1"/>
</dbReference>
<dbReference type="PROSITE" id="PS00061">
    <property type="entry name" value="ADH_SHORT"/>
    <property type="match status" value="1"/>
</dbReference>
<dbReference type="EMBL" id="POTY01000019">
    <property type="protein sequence ID" value="PZG22420.1"/>
    <property type="molecule type" value="Genomic_DNA"/>
</dbReference>
<dbReference type="InterPro" id="IPR036291">
    <property type="entry name" value="NAD(P)-bd_dom_sf"/>
</dbReference>
<evidence type="ECO:0000313" key="7">
    <source>
        <dbReference type="Proteomes" id="UP000248924"/>
    </source>
</evidence>
<dbReference type="Pfam" id="PF00106">
    <property type="entry name" value="adh_short"/>
    <property type="match status" value="1"/>
</dbReference>
<comment type="similarity">
    <text evidence="1 3">Belongs to the short-chain dehydrogenases/reductases (SDR) family.</text>
</comment>
<dbReference type="GO" id="GO:0016020">
    <property type="term" value="C:membrane"/>
    <property type="evidence" value="ECO:0007669"/>
    <property type="project" value="TreeGrafter"/>
</dbReference>
<accession>A0A2W2FA72</accession>
<dbReference type="InterPro" id="IPR057326">
    <property type="entry name" value="KR_dom"/>
</dbReference>
<dbReference type="AlphaFoldDB" id="A0A2W2FA72"/>
<comment type="caution">
    <text evidence="6">The sequence shown here is derived from an EMBL/GenBank/DDBJ whole genome shotgun (WGS) entry which is preliminary data.</text>
</comment>
<feature type="region of interest" description="Disordered" evidence="4">
    <location>
        <begin position="268"/>
        <end position="288"/>
    </location>
</feature>
<gene>
    <name evidence="6" type="ORF">C1I95_05340</name>
</gene>
<name>A0A2W2FA72_9ACTN</name>
<evidence type="ECO:0000256" key="4">
    <source>
        <dbReference type="SAM" id="MobiDB-lite"/>
    </source>
</evidence>
<dbReference type="PRINTS" id="PR00080">
    <property type="entry name" value="SDRFAMILY"/>
</dbReference>
<dbReference type="PANTHER" id="PTHR44196">
    <property type="entry name" value="DEHYDROGENASE/REDUCTASE SDR FAMILY MEMBER 7B"/>
    <property type="match status" value="1"/>
</dbReference>
<dbReference type="CDD" id="cd05233">
    <property type="entry name" value="SDR_c"/>
    <property type="match status" value="1"/>
</dbReference>
<dbReference type="Gene3D" id="3.40.50.720">
    <property type="entry name" value="NAD(P)-binding Rossmann-like Domain"/>
    <property type="match status" value="1"/>
</dbReference>
<dbReference type="SMART" id="SM00822">
    <property type="entry name" value="PKS_KR"/>
    <property type="match status" value="1"/>
</dbReference>
<evidence type="ECO:0000313" key="6">
    <source>
        <dbReference type="EMBL" id="PZG22420.1"/>
    </source>
</evidence>
<sequence>MRRFDFTGGTAVVTGAAGGIGAALADGLARRGSALVLVDRDAERLDAVAGEIRATGTPVETHVVDLADATATAAVAERIRDRHPRIRLLVNNAGVALGGRFDEVTLDEFSWVVDVNFRAVVQLTHMLLPALKAEPGAHLVTISSLFGLIAPPGQAAYSASKFAVRGFTEALRHELVADGIGVTCVHPGGIRTRIVRDARLGSGVDRAEFEAGRQRFERLLTIAPATAAEVILRGVARRRGRVLVGWSAKLPDLLARIAPAGHGRLLAAAGSRAADRPPTTVERPRTSA</sequence>
<dbReference type="SUPFAM" id="SSF51735">
    <property type="entry name" value="NAD(P)-binding Rossmann-fold domains"/>
    <property type="match status" value="1"/>
</dbReference>
<evidence type="ECO:0000256" key="3">
    <source>
        <dbReference type="RuleBase" id="RU000363"/>
    </source>
</evidence>
<dbReference type="PANTHER" id="PTHR44196:SF1">
    <property type="entry name" value="DEHYDROGENASE_REDUCTASE SDR FAMILY MEMBER 7B"/>
    <property type="match status" value="1"/>
</dbReference>
<dbReference type="InterPro" id="IPR020904">
    <property type="entry name" value="Sc_DH/Rdtase_CS"/>
</dbReference>
<keyword evidence="2" id="KW-0560">Oxidoreductase</keyword>
<evidence type="ECO:0000259" key="5">
    <source>
        <dbReference type="SMART" id="SM00822"/>
    </source>
</evidence>